<feature type="non-terminal residue" evidence="2">
    <location>
        <position position="209"/>
    </location>
</feature>
<gene>
    <name evidence="2" type="ORF">S01H1_81430</name>
</gene>
<accession>X0Y6F7</accession>
<comment type="caution">
    <text evidence="2">The sequence shown here is derived from an EMBL/GenBank/DDBJ whole genome shotgun (WGS) entry which is preliminary data.</text>
</comment>
<protein>
    <submittedName>
        <fullName evidence="2">Uncharacterized protein</fullName>
    </submittedName>
</protein>
<organism evidence="2">
    <name type="scientific">marine sediment metagenome</name>
    <dbReference type="NCBI Taxonomy" id="412755"/>
    <lineage>
        <taxon>unclassified sequences</taxon>
        <taxon>metagenomes</taxon>
        <taxon>ecological metagenomes</taxon>
    </lineage>
</organism>
<dbReference type="EMBL" id="BARS01055103">
    <property type="protein sequence ID" value="GAG42892.1"/>
    <property type="molecule type" value="Genomic_DNA"/>
</dbReference>
<name>X0Y6F7_9ZZZZ</name>
<evidence type="ECO:0000313" key="2">
    <source>
        <dbReference type="EMBL" id="GAG42892.1"/>
    </source>
</evidence>
<sequence length="209" mass="23808">AVNQVYEVCSSDGMVLSKETILDVLNKQLLTIKKLKAEIAWRESNAIYESGRISEGSETKQVKSCMRCRLEDETEQLKVNYTAEDYISTVKLAHDRELQIDRLKAKIKQLKSYLTCSLNDGVRAKEQVREQESEIDQLKNKIRQLSLIVKAGKEPVVTYQDDICATVTKLAKENERLNDEVMQLKSYLTCARDDWSAAKTLAKEGKSKV</sequence>
<feature type="non-terminal residue" evidence="2">
    <location>
        <position position="1"/>
    </location>
</feature>
<reference evidence="2" key="1">
    <citation type="journal article" date="2014" name="Front. Microbiol.">
        <title>High frequency of phylogenetically diverse reductive dehalogenase-homologous genes in deep subseafloor sedimentary metagenomes.</title>
        <authorList>
            <person name="Kawai M."/>
            <person name="Futagami T."/>
            <person name="Toyoda A."/>
            <person name="Takaki Y."/>
            <person name="Nishi S."/>
            <person name="Hori S."/>
            <person name="Arai W."/>
            <person name="Tsubouchi T."/>
            <person name="Morono Y."/>
            <person name="Uchiyama I."/>
            <person name="Ito T."/>
            <person name="Fujiyama A."/>
            <person name="Inagaki F."/>
            <person name="Takami H."/>
        </authorList>
    </citation>
    <scope>NUCLEOTIDE SEQUENCE</scope>
    <source>
        <strain evidence="2">Expedition CK06-06</strain>
    </source>
</reference>
<keyword evidence="1" id="KW-0175">Coiled coil</keyword>
<feature type="coiled-coil region" evidence="1">
    <location>
        <begin position="121"/>
        <end position="187"/>
    </location>
</feature>
<proteinExistence type="predicted"/>
<evidence type="ECO:0000256" key="1">
    <source>
        <dbReference type="SAM" id="Coils"/>
    </source>
</evidence>
<dbReference type="AlphaFoldDB" id="X0Y6F7"/>